<proteinExistence type="predicted"/>
<dbReference type="EMBL" id="MT144811">
    <property type="protein sequence ID" value="QJH99825.1"/>
    <property type="molecule type" value="Genomic_DNA"/>
</dbReference>
<sequence length="72" mass="8438">MAKDVRERIYLDDCICPECSNCDSELDVCRIGRWRYPTDGCFDFVSKDNPDGGTRLENFLKEVAKSNKWRKE</sequence>
<reference evidence="2" key="1">
    <citation type="submission" date="2020-03" db="EMBL/GenBank/DDBJ databases">
        <title>The deep terrestrial virosphere.</title>
        <authorList>
            <person name="Holmfeldt K."/>
            <person name="Nilsson E."/>
            <person name="Simone D."/>
            <person name="Lopez-Fernandez M."/>
            <person name="Wu X."/>
            <person name="de Brujin I."/>
            <person name="Lundin D."/>
            <person name="Andersson A."/>
            <person name="Bertilsson S."/>
            <person name="Dopson M."/>
        </authorList>
    </citation>
    <scope>NUCLEOTIDE SEQUENCE</scope>
    <source>
        <strain evidence="1">MM415B02554</strain>
        <strain evidence="2">TM448B01698</strain>
    </source>
</reference>
<evidence type="ECO:0000313" key="1">
    <source>
        <dbReference type="EMBL" id="QJA89458.1"/>
    </source>
</evidence>
<evidence type="ECO:0000313" key="2">
    <source>
        <dbReference type="EMBL" id="QJH99825.1"/>
    </source>
</evidence>
<accession>A0A6M3XU57</accession>
<dbReference type="AlphaFoldDB" id="A0A6M3XU57"/>
<name>A0A6M3XU57_9ZZZZ</name>
<gene>
    <name evidence="1" type="ORF">MM415B02554_0015</name>
    <name evidence="2" type="ORF">TM448B01698_0003</name>
</gene>
<organism evidence="2">
    <name type="scientific">viral metagenome</name>
    <dbReference type="NCBI Taxonomy" id="1070528"/>
    <lineage>
        <taxon>unclassified sequences</taxon>
        <taxon>metagenomes</taxon>
        <taxon>organismal metagenomes</taxon>
    </lineage>
</organism>
<protein>
    <submittedName>
        <fullName evidence="2">Uncharacterized protein</fullName>
    </submittedName>
</protein>
<dbReference type="EMBL" id="MT142846">
    <property type="protein sequence ID" value="QJA89458.1"/>
    <property type="molecule type" value="Genomic_DNA"/>
</dbReference>